<accession>A0A427AY69</accession>
<evidence type="ECO:0000313" key="2">
    <source>
        <dbReference type="Proteomes" id="UP000287651"/>
    </source>
</evidence>
<evidence type="ECO:0000313" key="1">
    <source>
        <dbReference type="EMBL" id="RRT81200.1"/>
    </source>
</evidence>
<reference evidence="1 2" key="1">
    <citation type="journal article" date="2014" name="Agronomy (Basel)">
        <title>A Draft Genome Sequence for Ensete ventricosum, the Drought-Tolerant Tree Against Hunger.</title>
        <authorList>
            <person name="Harrison J."/>
            <person name="Moore K.A."/>
            <person name="Paszkiewicz K."/>
            <person name="Jones T."/>
            <person name="Grant M."/>
            <person name="Ambacheew D."/>
            <person name="Muzemil S."/>
            <person name="Studholme D.J."/>
        </authorList>
    </citation>
    <scope>NUCLEOTIDE SEQUENCE [LARGE SCALE GENOMIC DNA]</scope>
</reference>
<sequence>MGLPFSLLFAPAGGVIREEKERRIRGRCFPDPSSPLSLPRSTSDASEIADRALHRRSACLLFFASVGPRGFRFKDRRIGLWRPSLVLWRSVFGLLLCGSLWLPEPWVFLAGVRFRVEGEKGGCYLISNRGYRD</sequence>
<dbReference type="Proteomes" id="UP000287651">
    <property type="component" value="Unassembled WGS sequence"/>
</dbReference>
<dbReference type="EMBL" id="AMZH03000970">
    <property type="protein sequence ID" value="RRT81200.1"/>
    <property type="molecule type" value="Genomic_DNA"/>
</dbReference>
<name>A0A427AY69_ENSVE</name>
<organism evidence="1 2">
    <name type="scientific">Ensete ventricosum</name>
    <name type="common">Abyssinian banana</name>
    <name type="synonym">Musa ensete</name>
    <dbReference type="NCBI Taxonomy" id="4639"/>
    <lineage>
        <taxon>Eukaryota</taxon>
        <taxon>Viridiplantae</taxon>
        <taxon>Streptophyta</taxon>
        <taxon>Embryophyta</taxon>
        <taxon>Tracheophyta</taxon>
        <taxon>Spermatophyta</taxon>
        <taxon>Magnoliopsida</taxon>
        <taxon>Liliopsida</taxon>
        <taxon>Zingiberales</taxon>
        <taxon>Musaceae</taxon>
        <taxon>Ensete</taxon>
    </lineage>
</organism>
<proteinExistence type="predicted"/>
<dbReference type="AlphaFoldDB" id="A0A427AY69"/>
<protein>
    <submittedName>
        <fullName evidence="1">Uncharacterized protein</fullName>
    </submittedName>
</protein>
<gene>
    <name evidence="1" type="ORF">B296_00017773</name>
</gene>
<comment type="caution">
    <text evidence="1">The sequence shown here is derived from an EMBL/GenBank/DDBJ whole genome shotgun (WGS) entry which is preliminary data.</text>
</comment>